<reference evidence="1" key="1">
    <citation type="submission" date="2021-02" db="EMBL/GenBank/DDBJ databases">
        <authorList>
            <person name="Palmer J.M."/>
        </authorList>
    </citation>
    <scope>NUCLEOTIDE SEQUENCE</scope>
    <source>
        <strain evidence="1">SCRP734</strain>
    </source>
</reference>
<proteinExistence type="predicted"/>
<dbReference type="EMBL" id="JAGDFM010000416">
    <property type="protein sequence ID" value="KAG7378516.1"/>
    <property type="molecule type" value="Genomic_DNA"/>
</dbReference>
<dbReference type="Proteomes" id="UP000694044">
    <property type="component" value="Unassembled WGS sequence"/>
</dbReference>
<keyword evidence="2" id="KW-1185">Reference proteome</keyword>
<gene>
    <name evidence="1" type="ORF">PHYPSEUDO_009953</name>
</gene>
<evidence type="ECO:0000313" key="2">
    <source>
        <dbReference type="Proteomes" id="UP000694044"/>
    </source>
</evidence>
<evidence type="ECO:0000313" key="1">
    <source>
        <dbReference type="EMBL" id="KAG7378516.1"/>
    </source>
</evidence>
<accession>A0A8T1VC49</accession>
<comment type="caution">
    <text evidence="1">The sequence shown here is derived from an EMBL/GenBank/DDBJ whole genome shotgun (WGS) entry which is preliminary data.</text>
</comment>
<sequence length="576" mass="62937">MPSTADPFAFLEPWCSVLRGRLATEGKVPDRSAPGASWWVSVRPAPSLMAVLNCEAADVRLLREALELLSLVAIVDLAAWKLLLRERCELTLEEDADDDDQLDGRFLLRFDAEHLRALLLTLEDVRKHNEWLTGDRNRSLTIDDDGAADGHYFACELESVHLCLGTIPVSRRLPNAVLSTLDVTGLAISELQLSLEQDLQTGFGRPGGVHPGDLAAHYRCGLLFNTLFCGRSVTRRPNAHPQAVRRSTVESVVIPMLGVDGQTFSGLCSALAQASEVKKLTVNGAFRPLTPAQRTWRWQWLAYALFSGASRSSIQEINLMGVQLSNEDVDAVAEVLATRVPEPGQATEAAEVAYADGGRRVEYVLVPKDTSVRIRESIARPKESSTLETVEDFVFRLLQDDGESDGVNVLVPGRGNGVVSADHCGARHARSASLPTTCWGLAAEALHPDGSVGSYGRSEACPTLDQLFLDSVQINLDTLMLEVDKGSANIRWFGLAYFHAPADVVTRFAEKLADPHTALANGVRELCLSADNHAFPMTDESVNAFLDMLKTNDKLVYVDLLVLPALFDKYAAAFRH</sequence>
<dbReference type="OrthoDB" id="101030at2759"/>
<organism evidence="1 2">
    <name type="scientific">Phytophthora pseudosyringae</name>
    <dbReference type="NCBI Taxonomy" id="221518"/>
    <lineage>
        <taxon>Eukaryota</taxon>
        <taxon>Sar</taxon>
        <taxon>Stramenopiles</taxon>
        <taxon>Oomycota</taxon>
        <taxon>Peronosporomycetes</taxon>
        <taxon>Peronosporales</taxon>
        <taxon>Peronosporaceae</taxon>
        <taxon>Phytophthora</taxon>
    </lineage>
</organism>
<name>A0A8T1VC49_9STRA</name>
<dbReference type="AlphaFoldDB" id="A0A8T1VC49"/>
<protein>
    <submittedName>
        <fullName evidence="1">Uncharacterized protein</fullName>
    </submittedName>
</protein>